<dbReference type="Gene3D" id="3.40.630.30">
    <property type="match status" value="1"/>
</dbReference>
<reference evidence="2 3" key="1">
    <citation type="submission" date="2016-10" db="EMBL/GenBank/DDBJ databases">
        <title>Comparative genomics of Bacillus thuringiensis reveals a path to pathogens against multiple invertebrate hosts.</title>
        <authorList>
            <person name="Zheng J."/>
            <person name="Gao Q."/>
            <person name="Liu H."/>
            <person name="Peng D."/>
            <person name="Ruan L."/>
            <person name="Sun M."/>
        </authorList>
    </citation>
    <scope>NUCLEOTIDE SEQUENCE [LARGE SCALE GENOMIC DNA]</scope>
    <source>
        <strain evidence="2">BGSC 4CE1</strain>
    </source>
</reference>
<dbReference type="AlphaFoldDB" id="A0A243CW73"/>
<feature type="coiled-coil region" evidence="1">
    <location>
        <begin position="6"/>
        <end position="44"/>
    </location>
</feature>
<dbReference type="EMBL" id="NFDQ01000056">
    <property type="protein sequence ID" value="OTY75364.1"/>
    <property type="molecule type" value="Genomic_DNA"/>
</dbReference>
<keyword evidence="2" id="KW-0808">Transferase</keyword>
<dbReference type="InterPro" id="IPR016181">
    <property type="entry name" value="Acyl_CoA_acyltransferase"/>
</dbReference>
<gene>
    <name evidence="2" type="ORF">BK749_14065</name>
</gene>
<evidence type="ECO:0000313" key="3">
    <source>
        <dbReference type="Proteomes" id="UP000194911"/>
    </source>
</evidence>
<name>A0A243CW73_BACTU</name>
<dbReference type="Proteomes" id="UP000194911">
    <property type="component" value="Unassembled WGS sequence"/>
</dbReference>
<proteinExistence type="predicted"/>
<dbReference type="SUPFAM" id="SSF55729">
    <property type="entry name" value="Acyl-CoA N-acyltransferases (Nat)"/>
    <property type="match status" value="1"/>
</dbReference>
<dbReference type="GO" id="GO:0016740">
    <property type="term" value="F:transferase activity"/>
    <property type="evidence" value="ECO:0007669"/>
    <property type="project" value="UniProtKB-KW"/>
</dbReference>
<sequence length="187" mass="21950">MFFNKIKSLKMEHQKLKELYGEIQDREKTLKEEVERLLEIEENNEFFESILKKGNIIDGVEFNKSSVKYYVCVSMDSKSITLSLRNKRTGHPYPRLYAKFYQDIQNPFNVACHIIDVFAVEEDVGNGSILIQYLIKWAKKMDACQVNGMLSCVDIEKFDKLERFYKKNGFTVNFNKNRTSGSIKLNF</sequence>
<keyword evidence="1" id="KW-0175">Coiled coil</keyword>
<evidence type="ECO:0000313" key="2">
    <source>
        <dbReference type="EMBL" id="OTY75364.1"/>
    </source>
</evidence>
<comment type="caution">
    <text evidence="2">The sequence shown here is derived from an EMBL/GenBank/DDBJ whole genome shotgun (WGS) entry which is preliminary data.</text>
</comment>
<accession>A0A243CW73</accession>
<evidence type="ECO:0000256" key="1">
    <source>
        <dbReference type="SAM" id="Coils"/>
    </source>
</evidence>
<organism evidence="2 3">
    <name type="scientific">Bacillus thuringiensis serovar vazensis</name>
    <dbReference type="NCBI Taxonomy" id="180867"/>
    <lineage>
        <taxon>Bacteria</taxon>
        <taxon>Bacillati</taxon>
        <taxon>Bacillota</taxon>
        <taxon>Bacilli</taxon>
        <taxon>Bacillales</taxon>
        <taxon>Bacillaceae</taxon>
        <taxon>Bacillus</taxon>
        <taxon>Bacillus cereus group</taxon>
    </lineage>
</organism>
<protein>
    <submittedName>
        <fullName evidence="2">N-acetyltransferase</fullName>
    </submittedName>
</protein>